<dbReference type="EMBL" id="SMKY01000292">
    <property type="protein sequence ID" value="TDD67225.1"/>
    <property type="molecule type" value="Genomic_DNA"/>
</dbReference>
<evidence type="ECO:0000313" key="2">
    <source>
        <dbReference type="Proteomes" id="UP000295578"/>
    </source>
</evidence>
<evidence type="ECO:0000313" key="1">
    <source>
        <dbReference type="EMBL" id="TDD67225.1"/>
    </source>
</evidence>
<dbReference type="AlphaFoldDB" id="A0A4R5A6H5"/>
<accession>A0A4R5A6H5</accession>
<dbReference type="Proteomes" id="UP000295578">
    <property type="component" value="Unassembled WGS sequence"/>
</dbReference>
<dbReference type="RefSeq" id="WP_132203560.1">
    <property type="nucleotide sequence ID" value="NZ_SMKY01000292.1"/>
</dbReference>
<sequence>MDAYRGMWSVYVDAAKTSEYESPKLARYAAGQAHSSLVSGLYANHERGVVVRGTPRLSPRVISLTPVDQPTLAEVKDCADDSRWRTYDGSGRLVGSKPAGKRQVDGTLRLFNGAWKVTELLVEKEGTC</sequence>
<comment type="caution">
    <text evidence="1">The sequence shown here is derived from an EMBL/GenBank/DDBJ whole genome shotgun (WGS) entry which is preliminary data.</text>
</comment>
<gene>
    <name evidence="1" type="ORF">E1293_38260</name>
</gene>
<proteinExistence type="predicted"/>
<dbReference type="OrthoDB" id="3430299at2"/>
<keyword evidence="2" id="KW-1185">Reference proteome</keyword>
<protein>
    <submittedName>
        <fullName evidence="1">Uncharacterized protein</fullName>
    </submittedName>
</protein>
<reference evidence="1 2" key="1">
    <citation type="submission" date="2019-03" db="EMBL/GenBank/DDBJ databases">
        <title>Draft genome sequences of novel Actinobacteria.</title>
        <authorList>
            <person name="Sahin N."/>
            <person name="Ay H."/>
            <person name="Saygin H."/>
        </authorList>
    </citation>
    <scope>NUCLEOTIDE SEQUENCE [LARGE SCALE GENOMIC DNA]</scope>
    <source>
        <strain evidence="1 2">DSM 45941</strain>
    </source>
</reference>
<name>A0A4R5A6H5_9ACTN</name>
<organism evidence="1 2">
    <name type="scientific">Actinomadura darangshiensis</name>
    <dbReference type="NCBI Taxonomy" id="705336"/>
    <lineage>
        <taxon>Bacteria</taxon>
        <taxon>Bacillati</taxon>
        <taxon>Actinomycetota</taxon>
        <taxon>Actinomycetes</taxon>
        <taxon>Streptosporangiales</taxon>
        <taxon>Thermomonosporaceae</taxon>
        <taxon>Actinomadura</taxon>
    </lineage>
</organism>